<reference evidence="2 3" key="1">
    <citation type="submission" date="2017-06" db="EMBL/GenBank/DDBJ databases">
        <authorList>
            <person name="Kim H.J."/>
            <person name="Triplett B.A."/>
        </authorList>
    </citation>
    <scope>NUCLEOTIDE SEQUENCE [LARGE SCALE GENOMIC DNA]</scope>
    <source>
        <strain evidence="2 3">DSM 43151</strain>
    </source>
</reference>
<organism evidence="2 3">
    <name type="scientific">Actinoplanes regularis</name>
    <dbReference type="NCBI Taxonomy" id="52697"/>
    <lineage>
        <taxon>Bacteria</taxon>
        <taxon>Bacillati</taxon>
        <taxon>Actinomycetota</taxon>
        <taxon>Actinomycetes</taxon>
        <taxon>Micromonosporales</taxon>
        <taxon>Micromonosporaceae</taxon>
        <taxon>Actinoplanes</taxon>
    </lineage>
</organism>
<keyword evidence="3" id="KW-1185">Reference proteome</keyword>
<name>A0A238UWD7_9ACTN</name>
<feature type="chain" id="PRO_5012037138" evidence="1">
    <location>
        <begin position="27"/>
        <end position="139"/>
    </location>
</feature>
<dbReference type="Proteomes" id="UP000198415">
    <property type="component" value="Unassembled WGS sequence"/>
</dbReference>
<dbReference type="AlphaFoldDB" id="A0A238UWD7"/>
<dbReference type="OrthoDB" id="3293321at2"/>
<proteinExistence type="predicted"/>
<feature type="signal peptide" evidence="1">
    <location>
        <begin position="1"/>
        <end position="26"/>
    </location>
</feature>
<gene>
    <name evidence="2" type="ORF">SAMN06264365_101240</name>
</gene>
<evidence type="ECO:0000313" key="3">
    <source>
        <dbReference type="Proteomes" id="UP000198415"/>
    </source>
</evidence>
<dbReference type="EMBL" id="FZNR01000001">
    <property type="protein sequence ID" value="SNR26191.1"/>
    <property type="molecule type" value="Genomic_DNA"/>
</dbReference>
<sequence>MKHTTMRWLAAAMALAGIATASPAQAAPSEPVFPPIRMNATAYYGTLDVIARETLGLKAHFTTWDGHPVAGLPIQFTTTGERFPMCEATTDFGGWAECKNGPVPPPVSLANLLVNGYDAVWLGNRRFAPVSAHNNIGLG</sequence>
<keyword evidence="1" id="KW-0732">Signal</keyword>
<protein>
    <submittedName>
        <fullName evidence="2">Uncharacterized protein</fullName>
    </submittedName>
</protein>
<evidence type="ECO:0000256" key="1">
    <source>
        <dbReference type="SAM" id="SignalP"/>
    </source>
</evidence>
<accession>A0A238UWD7</accession>
<evidence type="ECO:0000313" key="2">
    <source>
        <dbReference type="EMBL" id="SNR26191.1"/>
    </source>
</evidence>